<name>A0A369AE78_9GAMM</name>
<dbReference type="EMBL" id="CP070273">
    <property type="protein sequence ID" value="QRV24359.1"/>
    <property type="molecule type" value="Genomic_DNA"/>
</dbReference>
<dbReference type="Proteomes" id="UP000253506">
    <property type="component" value="Unassembled WGS sequence"/>
</dbReference>
<organism evidence="2 3">
    <name type="scientific">Marinomonas foliarum</name>
    <dbReference type="NCBI Taxonomy" id="491950"/>
    <lineage>
        <taxon>Bacteria</taxon>
        <taxon>Pseudomonadati</taxon>
        <taxon>Pseudomonadota</taxon>
        <taxon>Gammaproteobacteria</taxon>
        <taxon>Oceanospirillales</taxon>
        <taxon>Oceanospirillaceae</taxon>
        <taxon>Marinomonas</taxon>
    </lineage>
</organism>
<reference evidence="1 4" key="2">
    <citation type="submission" date="2021-02" db="EMBL/GenBank/DDBJ databases">
        <title>The genome of Marinomonas foliarum JZW.</title>
        <authorList>
            <person name="Sun M."/>
        </authorList>
    </citation>
    <scope>NUCLEOTIDE SEQUENCE [LARGE SCALE GENOMIC DNA]</scope>
    <source>
        <strain evidence="1 4">JZW</strain>
    </source>
</reference>
<dbReference type="Proteomes" id="UP000644167">
    <property type="component" value="Chromosome"/>
</dbReference>
<reference evidence="2 3" key="1">
    <citation type="submission" date="2018-07" db="EMBL/GenBank/DDBJ databases">
        <title>Genomic Encyclopedia of Type Strains, Phase III (KMG-III): the genomes of soil and plant-associated and newly described type strains.</title>
        <authorList>
            <person name="Whitman W."/>
        </authorList>
    </citation>
    <scope>NUCLEOTIDE SEQUENCE [LARGE SCALE GENOMIC DNA]</scope>
    <source>
        <strain evidence="2 3">CECT 7731</strain>
    </source>
</reference>
<evidence type="ECO:0000313" key="2">
    <source>
        <dbReference type="EMBL" id="RCX07649.1"/>
    </source>
</evidence>
<accession>A0A369AE78</accession>
<dbReference type="RefSeq" id="WP_114410791.1">
    <property type="nucleotide sequence ID" value="NZ_CP070273.1"/>
</dbReference>
<evidence type="ECO:0000313" key="4">
    <source>
        <dbReference type="Proteomes" id="UP000644167"/>
    </source>
</evidence>
<sequence length="102" mass="11282">MMDERISKYIKYGALIAVFILISACTPVGGSCQYLDSAEIVQLRKLANPAEVQTENGEVFEIDPARLVPTAQVGQYFQLKLRRITNGSCTPIVISSLRPYDS</sequence>
<protein>
    <submittedName>
        <fullName evidence="2">Uncharacterized protein</fullName>
    </submittedName>
</protein>
<dbReference type="PROSITE" id="PS51257">
    <property type="entry name" value="PROKAR_LIPOPROTEIN"/>
    <property type="match status" value="1"/>
</dbReference>
<evidence type="ECO:0000313" key="3">
    <source>
        <dbReference type="Proteomes" id="UP000253506"/>
    </source>
</evidence>
<gene>
    <name evidence="2" type="ORF">DFP77_1045</name>
    <name evidence="1" type="ORF">JSY38_02130</name>
</gene>
<dbReference type="EMBL" id="QPJQ01000004">
    <property type="protein sequence ID" value="RCX07649.1"/>
    <property type="molecule type" value="Genomic_DNA"/>
</dbReference>
<evidence type="ECO:0000313" key="1">
    <source>
        <dbReference type="EMBL" id="QRV24359.1"/>
    </source>
</evidence>
<proteinExistence type="predicted"/>
<keyword evidence="4" id="KW-1185">Reference proteome</keyword>
<dbReference type="AlphaFoldDB" id="A0A369AE78"/>